<proteinExistence type="predicted"/>
<dbReference type="AlphaFoldDB" id="A0A8K0LB79"/>
<dbReference type="OrthoDB" id="62952at2759"/>
<dbReference type="EMBL" id="JAESVG020000003">
    <property type="protein sequence ID" value="KAG8629063.1"/>
    <property type="molecule type" value="Genomic_DNA"/>
</dbReference>
<keyword evidence="3" id="KW-1185">Reference proteome</keyword>
<dbReference type="Proteomes" id="UP000809789">
    <property type="component" value="Unassembled WGS sequence"/>
</dbReference>
<feature type="region of interest" description="Disordered" evidence="1">
    <location>
        <begin position="45"/>
        <end position="70"/>
    </location>
</feature>
<protein>
    <submittedName>
        <fullName evidence="2">Uncharacterized protein</fullName>
    </submittedName>
</protein>
<accession>A0A8K0LB79</accession>
<evidence type="ECO:0000313" key="3">
    <source>
        <dbReference type="Proteomes" id="UP000809789"/>
    </source>
</evidence>
<evidence type="ECO:0000256" key="1">
    <source>
        <dbReference type="SAM" id="MobiDB-lite"/>
    </source>
</evidence>
<sequence length="343" mass="39369">MASSPATMDFTKVVSVEVDPHRVLSLIQPFIATVDRADLRKRQVKLAHPSVSKDSRTSSPTLGNSQHASADHQTQALHDLALDICVQCLLLAEIDESNLFTATQLAIEELPQDTDLFSDYDVSSGYDGTCTWQEWEADMIRYDPSERRFGDLFVYASCYWLEHLKLSGSTYDLAKVEELCQAGSLRKSNWMQQHCRPDCVMKPRFEFDSTLYDPLSIVALYGPDPMFRTMLSQVRLDSDLYLEDTVLATADQILQWGESDRLVQMFHDDRLGSQLQTPTFIYMVAERWSDSRFRSRNWEPIFHLLSTDEKARELWEGVESTQCGELVKRLFSRLISDEDHQVT</sequence>
<name>A0A8K0LB79_9PEZI</name>
<reference evidence="2" key="1">
    <citation type="submission" date="2021-07" db="EMBL/GenBank/DDBJ databases">
        <title>Elsinoe batatas strain:CRI-CJ2 Genome sequencing and assembly.</title>
        <authorList>
            <person name="Huang L."/>
        </authorList>
    </citation>
    <scope>NUCLEOTIDE SEQUENCE</scope>
    <source>
        <strain evidence="2">CRI-CJ2</strain>
    </source>
</reference>
<gene>
    <name evidence="2" type="ORF">KVT40_002928</name>
</gene>
<comment type="caution">
    <text evidence="2">The sequence shown here is derived from an EMBL/GenBank/DDBJ whole genome shotgun (WGS) entry which is preliminary data.</text>
</comment>
<feature type="compositionally biased region" description="Polar residues" evidence="1">
    <location>
        <begin position="57"/>
        <end position="70"/>
    </location>
</feature>
<organism evidence="2 3">
    <name type="scientific">Elsinoe batatas</name>
    <dbReference type="NCBI Taxonomy" id="2601811"/>
    <lineage>
        <taxon>Eukaryota</taxon>
        <taxon>Fungi</taxon>
        <taxon>Dikarya</taxon>
        <taxon>Ascomycota</taxon>
        <taxon>Pezizomycotina</taxon>
        <taxon>Dothideomycetes</taxon>
        <taxon>Dothideomycetidae</taxon>
        <taxon>Myriangiales</taxon>
        <taxon>Elsinoaceae</taxon>
        <taxon>Elsinoe</taxon>
    </lineage>
</organism>
<evidence type="ECO:0000313" key="2">
    <source>
        <dbReference type="EMBL" id="KAG8629063.1"/>
    </source>
</evidence>